<organism evidence="2 3">
    <name type="scientific">Deferribacter autotrophicus</name>
    <dbReference type="NCBI Taxonomy" id="500465"/>
    <lineage>
        <taxon>Bacteria</taxon>
        <taxon>Pseudomonadati</taxon>
        <taxon>Deferribacterota</taxon>
        <taxon>Deferribacteres</taxon>
        <taxon>Deferribacterales</taxon>
        <taxon>Deferribacteraceae</taxon>
        <taxon>Deferribacter</taxon>
    </lineage>
</organism>
<evidence type="ECO:0000313" key="2">
    <source>
        <dbReference type="EMBL" id="KAA0258764.1"/>
    </source>
</evidence>
<dbReference type="OrthoDB" id="9796740at2"/>
<accession>A0A5A8F3I7</accession>
<dbReference type="Pfam" id="PF10135">
    <property type="entry name" value="Rod-binding"/>
    <property type="match status" value="1"/>
</dbReference>
<protein>
    <recommendedName>
        <fullName evidence="1">Flagellar protein FlgJ N-terminal domain-containing protein</fullName>
    </recommendedName>
</protein>
<gene>
    <name evidence="2" type="ORF">FHQ18_02120</name>
</gene>
<proteinExistence type="predicted"/>
<dbReference type="InterPro" id="IPR019301">
    <property type="entry name" value="Flagellar_prot_FlgJ_N"/>
</dbReference>
<dbReference type="Proteomes" id="UP000322876">
    <property type="component" value="Unassembled WGS sequence"/>
</dbReference>
<comment type="caution">
    <text evidence="2">The sequence shown here is derived from an EMBL/GenBank/DDBJ whole genome shotgun (WGS) entry which is preliminary data.</text>
</comment>
<name>A0A5A8F3I7_9BACT</name>
<reference evidence="2 3" key="1">
    <citation type="submission" date="2019-06" db="EMBL/GenBank/DDBJ databases">
        <title>Genomic insights into carbon and energy metabolism of Deferribacter autotrophicus revealed new metabolic traits in the phylum Deferribacteres.</title>
        <authorList>
            <person name="Slobodkin A.I."/>
            <person name="Slobodkina G.B."/>
            <person name="Allioux M."/>
            <person name="Alain K."/>
            <person name="Jebbar M."/>
            <person name="Shadrin V."/>
            <person name="Kublanov I.V."/>
            <person name="Toshchakov S.V."/>
            <person name="Bonch-Osmolovskaya E.A."/>
        </authorList>
    </citation>
    <scope>NUCLEOTIDE SEQUENCE [LARGE SCALE GENOMIC DNA]</scope>
    <source>
        <strain evidence="2 3">SL50</strain>
    </source>
</reference>
<feature type="domain" description="Flagellar protein FlgJ N-terminal" evidence="1">
    <location>
        <begin position="40"/>
        <end position="82"/>
    </location>
</feature>
<dbReference type="RefSeq" id="WP_149265524.1">
    <property type="nucleotide sequence ID" value="NZ_VFJB01000003.1"/>
</dbReference>
<dbReference type="EMBL" id="VFJB01000003">
    <property type="protein sequence ID" value="KAA0258764.1"/>
    <property type="molecule type" value="Genomic_DNA"/>
</dbReference>
<evidence type="ECO:0000259" key="1">
    <source>
        <dbReference type="Pfam" id="PF10135"/>
    </source>
</evidence>
<evidence type="ECO:0000313" key="3">
    <source>
        <dbReference type="Proteomes" id="UP000322876"/>
    </source>
</evidence>
<keyword evidence="3" id="KW-1185">Reference proteome</keyword>
<dbReference type="AlphaFoldDB" id="A0A5A8F3I7"/>
<sequence length="116" mass="13073">MMRVDAIKNVVNDNVKLEKLKKACADFESLFYHEILKTSKNTFKSNLLPQSVADDIYKDMFYVEVSKVAAEKSEGGIKDILFDFLSRGILQDKGKNYQNNGKNVSVSGQFISDLLA</sequence>